<dbReference type="EMBL" id="BDDD01001217">
    <property type="protein sequence ID" value="GAV74306.1"/>
    <property type="molecule type" value="Genomic_DNA"/>
</dbReference>
<dbReference type="GO" id="GO:0005730">
    <property type="term" value="C:nucleolus"/>
    <property type="evidence" value="ECO:0007669"/>
    <property type="project" value="TreeGrafter"/>
</dbReference>
<evidence type="ECO:0000256" key="1">
    <source>
        <dbReference type="ARBA" id="ARBA00004123"/>
    </source>
</evidence>
<dbReference type="GO" id="GO:0000786">
    <property type="term" value="C:nucleosome"/>
    <property type="evidence" value="ECO:0007669"/>
    <property type="project" value="InterPro"/>
</dbReference>
<evidence type="ECO:0000256" key="2">
    <source>
        <dbReference type="ARBA" id="ARBA00023125"/>
    </source>
</evidence>
<comment type="subcellular location">
    <subcellularLocation>
        <location evidence="1">Nucleus</location>
    </subcellularLocation>
</comment>
<evidence type="ECO:0000256" key="3">
    <source>
        <dbReference type="ARBA" id="ARBA00023242"/>
    </source>
</evidence>
<dbReference type="InterPro" id="IPR036388">
    <property type="entry name" value="WH-like_DNA-bd_sf"/>
</dbReference>
<name>A0A1Q3C275_CEPFO</name>
<dbReference type="InterPro" id="IPR005818">
    <property type="entry name" value="Histone_H1/H5_H15"/>
</dbReference>
<dbReference type="PANTHER" id="PTHR11467:SF109">
    <property type="entry name" value="H15 DOMAIN-CONTAINING PROTEIN"/>
    <property type="match status" value="1"/>
</dbReference>
<protein>
    <submittedName>
        <fullName evidence="6">Linker_histone domain-containing protein</fullName>
    </submittedName>
</protein>
<dbReference type="SUPFAM" id="SSF46785">
    <property type="entry name" value="Winged helix' DNA-binding domain"/>
    <property type="match status" value="1"/>
</dbReference>
<evidence type="ECO:0000256" key="4">
    <source>
        <dbReference type="SAM" id="MobiDB-lite"/>
    </source>
</evidence>
<reference evidence="7" key="1">
    <citation type="submission" date="2016-04" db="EMBL/GenBank/DDBJ databases">
        <title>Cephalotus genome sequencing.</title>
        <authorList>
            <person name="Fukushima K."/>
            <person name="Hasebe M."/>
            <person name="Fang X."/>
        </authorList>
    </citation>
    <scope>NUCLEOTIDE SEQUENCE [LARGE SCALE GENOMIC DNA]</scope>
    <source>
        <strain evidence="7">cv. St1</strain>
    </source>
</reference>
<dbReference type="GO" id="GO:0045910">
    <property type="term" value="P:negative regulation of DNA recombination"/>
    <property type="evidence" value="ECO:0007669"/>
    <property type="project" value="TreeGrafter"/>
</dbReference>
<feature type="region of interest" description="Disordered" evidence="4">
    <location>
        <begin position="116"/>
        <end position="158"/>
    </location>
</feature>
<feature type="compositionally biased region" description="Basic and acidic residues" evidence="4">
    <location>
        <begin position="130"/>
        <end position="141"/>
    </location>
</feature>
<dbReference type="STRING" id="3775.A0A1Q3C275"/>
<keyword evidence="7" id="KW-1185">Reference proteome</keyword>
<feature type="domain" description="H15" evidence="5">
    <location>
        <begin position="1"/>
        <end position="67"/>
    </location>
</feature>
<dbReference type="Proteomes" id="UP000187406">
    <property type="component" value="Unassembled WGS sequence"/>
</dbReference>
<organism evidence="6 7">
    <name type="scientific">Cephalotus follicularis</name>
    <name type="common">Albany pitcher plant</name>
    <dbReference type="NCBI Taxonomy" id="3775"/>
    <lineage>
        <taxon>Eukaryota</taxon>
        <taxon>Viridiplantae</taxon>
        <taxon>Streptophyta</taxon>
        <taxon>Embryophyta</taxon>
        <taxon>Tracheophyta</taxon>
        <taxon>Spermatophyta</taxon>
        <taxon>Magnoliopsida</taxon>
        <taxon>eudicotyledons</taxon>
        <taxon>Gunneridae</taxon>
        <taxon>Pentapetalae</taxon>
        <taxon>rosids</taxon>
        <taxon>fabids</taxon>
        <taxon>Oxalidales</taxon>
        <taxon>Cephalotaceae</taxon>
        <taxon>Cephalotus</taxon>
    </lineage>
</organism>
<proteinExistence type="predicted"/>
<keyword evidence="2" id="KW-0238">DNA-binding</keyword>
<comment type="caution">
    <text evidence="6">The sequence shown here is derived from an EMBL/GenBank/DDBJ whole genome shotgun (WGS) entry which is preliminary data.</text>
</comment>
<dbReference type="Pfam" id="PF00538">
    <property type="entry name" value="Linker_histone"/>
    <property type="match status" value="1"/>
</dbReference>
<dbReference type="Gene3D" id="1.10.10.10">
    <property type="entry name" value="Winged helix-like DNA-binding domain superfamily/Winged helix DNA-binding domain"/>
    <property type="match status" value="1"/>
</dbReference>
<evidence type="ECO:0000259" key="5">
    <source>
        <dbReference type="PROSITE" id="PS51504"/>
    </source>
</evidence>
<dbReference type="GO" id="GO:0003690">
    <property type="term" value="F:double-stranded DNA binding"/>
    <property type="evidence" value="ECO:0007669"/>
    <property type="project" value="TreeGrafter"/>
</dbReference>
<dbReference type="GO" id="GO:0031492">
    <property type="term" value="F:nucleosomal DNA binding"/>
    <property type="evidence" value="ECO:0007669"/>
    <property type="project" value="TreeGrafter"/>
</dbReference>
<accession>A0A1Q3C275</accession>
<dbReference type="GO" id="GO:0030261">
    <property type="term" value="P:chromosome condensation"/>
    <property type="evidence" value="ECO:0007669"/>
    <property type="project" value="TreeGrafter"/>
</dbReference>
<dbReference type="PANTHER" id="PTHR11467">
    <property type="entry name" value="HISTONE H1"/>
    <property type="match status" value="1"/>
</dbReference>
<dbReference type="OrthoDB" id="1110759at2759"/>
<dbReference type="InterPro" id="IPR036390">
    <property type="entry name" value="WH_DNA-bd_sf"/>
</dbReference>
<dbReference type="AlphaFoldDB" id="A0A1Q3C275"/>
<dbReference type="SMART" id="SM00526">
    <property type="entry name" value="H15"/>
    <property type="match status" value="1"/>
</dbReference>
<dbReference type="GO" id="GO:0006334">
    <property type="term" value="P:nucleosome assembly"/>
    <property type="evidence" value="ECO:0007669"/>
    <property type="project" value="InterPro"/>
</dbReference>
<evidence type="ECO:0000313" key="7">
    <source>
        <dbReference type="Proteomes" id="UP000187406"/>
    </source>
</evidence>
<dbReference type="InParanoid" id="A0A1Q3C275"/>
<evidence type="ECO:0000313" key="6">
    <source>
        <dbReference type="EMBL" id="GAV74306.1"/>
    </source>
</evidence>
<keyword evidence="3" id="KW-0539">Nucleus</keyword>
<feature type="region of interest" description="Disordered" evidence="4">
    <location>
        <begin position="67"/>
        <end position="94"/>
    </location>
</feature>
<gene>
    <name evidence="6" type="ORF">CFOL_v3_17786</name>
</gene>
<sequence length="158" mass="17834">MLQMISNAIDALKEEGGSNEVSIGAYIKSQYHELPWNHEKFLSHHLGKLSIKGEIFTTSNGCYTLRKSNLNPNKRKQHGEGQQEGKVLNGNDDHNALQIKPLSAFIEEKKAISMSLLQFKPNKRRGRPPKLKEEKNMDNQPKRRGRTKKASQSGGGDR</sequence>
<dbReference type="PROSITE" id="PS51504">
    <property type="entry name" value="H15"/>
    <property type="match status" value="1"/>
</dbReference>